<dbReference type="Proteomes" id="UP000811255">
    <property type="component" value="Unassembled WGS sequence"/>
</dbReference>
<evidence type="ECO:0000313" key="2">
    <source>
        <dbReference type="EMBL" id="MBT2135149.1"/>
    </source>
</evidence>
<name>A0ABS5W633_9SPHN</name>
<sequence>MRKSASTFAAALTASVLVQPAFAQEAEKEASAEEMIDVAREAYRPPGVMRRCPVGKPGEIVVCATDPDAYRVESPTEQAIRTGAPVADRVPRAPDVFGIPPCKGQTVCVKGGWVPPQVHLIDLSAIPVPLTEEEAAMVYRAEDGPPPEPKSLAAP</sequence>
<keyword evidence="1" id="KW-0732">Signal</keyword>
<comment type="caution">
    <text evidence="2">The sequence shown here is derived from an EMBL/GenBank/DDBJ whole genome shotgun (WGS) entry which is preliminary data.</text>
</comment>
<proteinExistence type="predicted"/>
<dbReference type="RefSeq" id="WP_214536789.1">
    <property type="nucleotide sequence ID" value="NZ_JAHFVK010000002.1"/>
</dbReference>
<keyword evidence="3" id="KW-1185">Reference proteome</keyword>
<dbReference type="EMBL" id="JAHFVK010000002">
    <property type="protein sequence ID" value="MBT2135149.1"/>
    <property type="molecule type" value="Genomic_DNA"/>
</dbReference>
<feature type="signal peptide" evidence="1">
    <location>
        <begin position="1"/>
        <end position="23"/>
    </location>
</feature>
<reference evidence="2 3" key="1">
    <citation type="submission" date="2021-05" db="EMBL/GenBank/DDBJ databases">
        <title>Croceibacterium sp. LX-88 genome sequence.</title>
        <authorList>
            <person name="Luo X."/>
        </authorList>
    </citation>
    <scope>NUCLEOTIDE SEQUENCE [LARGE SCALE GENOMIC DNA]</scope>
    <source>
        <strain evidence="2 3">LX-88</strain>
    </source>
</reference>
<gene>
    <name evidence="2" type="ORF">KK137_12490</name>
</gene>
<evidence type="ECO:0000313" key="3">
    <source>
        <dbReference type="Proteomes" id="UP000811255"/>
    </source>
</evidence>
<accession>A0ABS5W633</accession>
<protein>
    <recommendedName>
        <fullName evidence="4">Secreted protein</fullName>
    </recommendedName>
</protein>
<organism evidence="2 3">
    <name type="scientific">Croceibacterium selenioxidans</name>
    <dbReference type="NCBI Taxonomy" id="2838833"/>
    <lineage>
        <taxon>Bacteria</taxon>
        <taxon>Pseudomonadati</taxon>
        <taxon>Pseudomonadota</taxon>
        <taxon>Alphaproteobacteria</taxon>
        <taxon>Sphingomonadales</taxon>
        <taxon>Erythrobacteraceae</taxon>
        <taxon>Croceibacterium</taxon>
    </lineage>
</organism>
<feature type="chain" id="PRO_5045089336" description="Secreted protein" evidence="1">
    <location>
        <begin position="24"/>
        <end position="155"/>
    </location>
</feature>
<evidence type="ECO:0008006" key="4">
    <source>
        <dbReference type="Google" id="ProtNLM"/>
    </source>
</evidence>
<evidence type="ECO:0000256" key="1">
    <source>
        <dbReference type="SAM" id="SignalP"/>
    </source>
</evidence>